<dbReference type="Proteomes" id="UP000182589">
    <property type="component" value="Unassembled WGS sequence"/>
</dbReference>
<dbReference type="EMBL" id="FNOJ01000016">
    <property type="protein sequence ID" value="SDW81956.1"/>
    <property type="molecule type" value="Genomic_DNA"/>
</dbReference>
<organism evidence="1 2">
    <name type="scientific">Alicyclobacillus hesperidum</name>
    <dbReference type="NCBI Taxonomy" id="89784"/>
    <lineage>
        <taxon>Bacteria</taxon>
        <taxon>Bacillati</taxon>
        <taxon>Bacillota</taxon>
        <taxon>Bacilli</taxon>
        <taxon>Bacillales</taxon>
        <taxon>Alicyclobacillaceae</taxon>
        <taxon>Alicyclobacillus</taxon>
    </lineage>
</organism>
<evidence type="ECO:0000313" key="2">
    <source>
        <dbReference type="Proteomes" id="UP000182589"/>
    </source>
</evidence>
<accession>A0A1H2WN96</accession>
<gene>
    <name evidence="1" type="ORF">SAMN04489725_1164</name>
</gene>
<sequence length="71" mass="8490">MELFWDWEITRRHVFMVGVKGFLTYLKSKYPEMGLYSISTDWLGNRAYSAKVKGSRGDIIIRWRSDTYKCM</sequence>
<name>A0A1H2WN96_9BACL</name>
<protein>
    <submittedName>
        <fullName evidence="1">Uncharacterized protein</fullName>
    </submittedName>
</protein>
<proteinExistence type="predicted"/>
<evidence type="ECO:0000313" key="1">
    <source>
        <dbReference type="EMBL" id="SDW81956.1"/>
    </source>
</evidence>
<dbReference type="AlphaFoldDB" id="A0A1H2WN96"/>
<dbReference type="STRING" id="89784.SAMN04489725_1164"/>
<keyword evidence="2" id="KW-1185">Reference proteome</keyword>
<reference evidence="2" key="1">
    <citation type="submission" date="2016-10" db="EMBL/GenBank/DDBJ databases">
        <authorList>
            <person name="Varghese N."/>
        </authorList>
    </citation>
    <scope>NUCLEOTIDE SEQUENCE [LARGE SCALE GENOMIC DNA]</scope>
    <source>
        <strain evidence="2">DSM 12489</strain>
    </source>
</reference>